<comment type="caution">
    <text evidence="3">The sequence shown here is derived from an EMBL/GenBank/DDBJ whole genome shotgun (WGS) entry which is preliminary data.</text>
</comment>
<dbReference type="Gene3D" id="2.160.20.10">
    <property type="entry name" value="Single-stranded right-handed beta-helix, Pectin lyase-like"/>
    <property type="match status" value="1"/>
</dbReference>
<dbReference type="InterPro" id="IPR011050">
    <property type="entry name" value="Pectin_lyase_fold/virulence"/>
</dbReference>
<dbReference type="SMART" id="SM00710">
    <property type="entry name" value="PbH1"/>
    <property type="match status" value="10"/>
</dbReference>
<protein>
    <recommendedName>
        <fullName evidence="5">Right handed beta helix domain-containing protein</fullName>
    </recommendedName>
</protein>
<proteinExistence type="predicted"/>
<accession>A0ABS3G1L9</accession>
<dbReference type="EMBL" id="JAFLNL010000002">
    <property type="protein sequence ID" value="MBO0353302.1"/>
    <property type="molecule type" value="Genomic_DNA"/>
</dbReference>
<evidence type="ECO:0000256" key="1">
    <source>
        <dbReference type="SAM" id="MobiDB-lite"/>
    </source>
</evidence>
<keyword evidence="4" id="KW-1185">Reference proteome</keyword>
<dbReference type="Proteomes" id="UP000664044">
    <property type="component" value="Unassembled WGS sequence"/>
</dbReference>
<reference evidence="3 4" key="1">
    <citation type="submission" date="2021-03" db="EMBL/GenBank/DDBJ databases">
        <title>Muricauda lutimaris sp. nov. and Muricauda ruestringensis sp. nov, two marine members of the Flavobacteriaceae isolated from deep sea sediments of Western Pacific.</title>
        <authorList>
            <person name="Zhao S."/>
            <person name="Liu R."/>
        </authorList>
    </citation>
    <scope>NUCLEOTIDE SEQUENCE [LARGE SCALE GENOMIC DNA]</scope>
    <source>
        <strain evidence="3 4">BC31-1-A7</strain>
    </source>
</reference>
<keyword evidence="2" id="KW-0732">Signal</keyword>
<dbReference type="SUPFAM" id="SSF51126">
    <property type="entry name" value="Pectin lyase-like"/>
    <property type="match status" value="2"/>
</dbReference>
<sequence>MQKNTPKLLFFSVIFLCLIQASFISCSQDEDLIDLVGLEDPDDETVDGSDGDNDGNSDGSDDQDTPDLGETDNGPDFDSSEGLKIDNTPCDYTLDGIESNSTLEIACRMDLGGQTITVPSGVTFVFAGGEIINGTLNFSAQGTIDGNLLNKDLNIEGDVRLKSQVFLFYPERWGIIEGTVGDEVATNNRDSLEGLFYTVHNLGGNKFMIDDFDAFFKVDGLLSDGVPEEHAINLPSNFHLEMNDNVHIRMQPNGHFRPVLIAIYDENNVTITGGNFYGDRETHNYNSGFVDSDGTTSNTHEWVKTMAIKGGKNIVIEDASFIEAGVGLTIGGIYFYYETRHISSENIYLKNNKFLRARQTNLVITNGKNIFIEGNELVDGGIDMPISKGVAPSSNLNIEPFRGRNQSTGELLEYERVSDIYIRNNKQIVNNPNVNPKAGSFQISHGNGPIVVENNEMINTGVSFTTVDGLIIRNNVIDNGTIAAGAATNTYRNDVVFNNEIYNNVIKNNEGVAVNIAGNGVVFRDNEVEGEVGITLGAGSTNSSLGLSSSVIENNIIRGRNRGIVSYNAISDVIIQNNDINMLSGSTFAMVVTNTWSNSSSSNFKILSNRIKGTKSGTDSGAPASLFGANDVQIRDNSMGEIQINGGFKMIFEGNTIEGSVGSHGMKFMKDAPNSVVTNNDIIFYSSGTPLQRECIFVNDGVVLTNVEITNNDCIER</sequence>
<dbReference type="RefSeq" id="WP_207031896.1">
    <property type="nucleotide sequence ID" value="NZ_JAFLNL010000002.1"/>
</dbReference>
<evidence type="ECO:0000313" key="3">
    <source>
        <dbReference type="EMBL" id="MBO0353302.1"/>
    </source>
</evidence>
<feature type="chain" id="PRO_5046426781" description="Right handed beta helix domain-containing protein" evidence="2">
    <location>
        <begin position="28"/>
        <end position="717"/>
    </location>
</feature>
<feature type="signal peptide" evidence="2">
    <location>
        <begin position="1"/>
        <end position="27"/>
    </location>
</feature>
<name>A0ABS3G1L9_9FLAO</name>
<organism evidence="3 4">
    <name type="scientific">Flagellimonas aurea</name>
    <dbReference type="NCBI Taxonomy" id="2915619"/>
    <lineage>
        <taxon>Bacteria</taxon>
        <taxon>Pseudomonadati</taxon>
        <taxon>Bacteroidota</taxon>
        <taxon>Flavobacteriia</taxon>
        <taxon>Flavobacteriales</taxon>
        <taxon>Flavobacteriaceae</taxon>
        <taxon>Flagellimonas</taxon>
    </lineage>
</organism>
<dbReference type="InterPro" id="IPR012334">
    <property type="entry name" value="Pectin_lyas_fold"/>
</dbReference>
<evidence type="ECO:0008006" key="5">
    <source>
        <dbReference type="Google" id="ProtNLM"/>
    </source>
</evidence>
<feature type="region of interest" description="Disordered" evidence="1">
    <location>
        <begin position="39"/>
        <end position="84"/>
    </location>
</feature>
<gene>
    <name evidence="3" type="ORF">J0656_04675</name>
</gene>
<dbReference type="InterPro" id="IPR006626">
    <property type="entry name" value="PbH1"/>
</dbReference>
<evidence type="ECO:0000256" key="2">
    <source>
        <dbReference type="SAM" id="SignalP"/>
    </source>
</evidence>
<dbReference type="PROSITE" id="PS51257">
    <property type="entry name" value="PROKAR_LIPOPROTEIN"/>
    <property type="match status" value="1"/>
</dbReference>
<feature type="compositionally biased region" description="Acidic residues" evidence="1">
    <location>
        <begin position="39"/>
        <end position="79"/>
    </location>
</feature>
<evidence type="ECO:0000313" key="4">
    <source>
        <dbReference type="Proteomes" id="UP000664044"/>
    </source>
</evidence>